<dbReference type="Gene3D" id="3.10.20.230">
    <property type="entry name" value="Doublecortin domain"/>
    <property type="match status" value="4"/>
</dbReference>
<name>A0AAU9W9S2_9CNID</name>
<dbReference type="EMBL" id="CALNXJ010000010">
    <property type="protein sequence ID" value="CAH3106908.1"/>
    <property type="molecule type" value="Genomic_DNA"/>
</dbReference>
<dbReference type="InterPro" id="IPR057424">
    <property type="entry name" value="Ubiquitin_DCDC1"/>
</dbReference>
<gene>
    <name evidence="3" type="ORF">PMEA_00001746</name>
</gene>
<dbReference type="Proteomes" id="UP001159428">
    <property type="component" value="Unassembled WGS sequence"/>
</dbReference>
<dbReference type="Gene3D" id="2.80.10.50">
    <property type="match status" value="1"/>
</dbReference>
<feature type="domain" description="Doublecortin" evidence="2">
    <location>
        <begin position="1011"/>
        <end position="1057"/>
    </location>
</feature>
<evidence type="ECO:0000313" key="4">
    <source>
        <dbReference type="Proteomes" id="UP001159428"/>
    </source>
</evidence>
<dbReference type="GO" id="GO:0035556">
    <property type="term" value="P:intracellular signal transduction"/>
    <property type="evidence" value="ECO:0007669"/>
    <property type="project" value="InterPro"/>
</dbReference>
<evidence type="ECO:0000259" key="2">
    <source>
        <dbReference type="PROSITE" id="PS50309"/>
    </source>
</evidence>
<evidence type="ECO:0000313" key="3">
    <source>
        <dbReference type="EMBL" id="CAH3106908.1"/>
    </source>
</evidence>
<proteinExistence type="predicted"/>
<dbReference type="Pfam" id="PF24478">
    <property type="entry name" value="DCX2_DCDC1"/>
    <property type="match status" value="3"/>
</dbReference>
<reference evidence="3 4" key="1">
    <citation type="submission" date="2022-05" db="EMBL/GenBank/DDBJ databases">
        <authorList>
            <consortium name="Genoscope - CEA"/>
            <person name="William W."/>
        </authorList>
    </citation>
    <scope>NUCLEOTIDE SEQUENCE [LARGE SCALE GENOMIC DNA]</scope>
</reference>
<sequence length="1937" mass="216892">MSSHLRARKGKASVYLQRGMSDEISYEDVLLAQYMDEIQKSPPVRKEREAKLSPYAVSAHSHSSTQLKRPKSAILSGKGKSRGSADPITFQSTPQTVIGWADKTDWTMTERRPKQRTRPVSAPATRTRSSSVSSGTSSFSRRSSVSSSASGKKTKPLYKKKPPLICIRAFQNGNRDNYARIAVPDLAQLLDACTDKLGLVSAARKLFLSDGTPVTHPRQLSRDVDVYVSCGEAFRDPYASILDREELRRSASWTLSGIVLPEDRSRGRTKPSLSKRMQSLVESQKRRILVFRNGESSEGVEIVAGRFDEFLDDCTKKLNLESGARLLFDWQGKEIKSFSEVPVLDRVLQPSVSVILGPVWVTRGGERFSPKGAYHFITTLLLSTKDRLKQSKAYKLELEKSLKDEEVVSKEIMAMSEAEIENEIKEVDQHITDLSSVIPTLQSHLGLVEAASREEVSAGLENYRYQHLSQIAPESRLLGKQGLKLKVYENGSADGGVIVYFNLHEAEKGIQGDKAQLMHRFLDTCTSSQKVSDSSGGPAGRRIAKRVYTREGEEITDVHELVYDQQIWLSYGEDFKPPHVVVLQLCLDKATCLSLWGEKEMVQRESFDDEGKGKEKASLWRAVNGFPSGSKRHLVNLLNPGSELSQAQNLQMMRVDENGCFLQYKENKNLVLYPELSVTEKKKKGDRGSWLLDPQGWVVTQSGLIHSKAMPQLVLSRSEHAITVTYGDKVVEGYPVVVSKRNPSDVSQQWGFSPSGQIYSLSKPSLVLTYIGDHEVKEISSDEKPSNTSLIEQESSSGLRNLNFMDEARFGEQISITEGANMELSPSPSDGTEENTEAGLGQLKDEFLGQKYSVVLLPKKHGDGTQRWAIKQEDLSNIGQWKYSTVSNPEWNKRALSWPVNEDGTWNTDFTWPMEGFLLPFAPPVKKASQKTVITAGTPARLRVLKNGESDHSRAVTVVGPDLTNMLHDVNDTSPKSPLKKHKRRATLSKHEHAGEDSAGSCHPRDHKQLELDLFLDRCTEAVGLPFAARRLYTEDGKEVARLSELERNQLVYVTCGEPWSDPQLSYSEQQRRAVLANLAADISHIRQYCALREPSDLVLQVDGAVTTGSRVCVVKCALSSDEREKLASGKNDEELPMEEESREDIYSHALNAHERSHIRAEQRLNSLRWSWENEKTLKDDPSVDDKDDDDFVDEVMFSDRQLQRKFRRQVLKTLDAKPADPCQRQRWSLNNDGFISLKGTSLVLGLTDSSNEGKSEVVLCKKKLEDFTQRWVVAEDGSIYQRSNQQLVLTVTTPPLANDPFTLEYSPEQGFEGAAVIVAHRKGCANGNASQLWRYDPITGFIEAFSADTTNREISAANKANVCTFAVLGPQQVPQPGYVYMSGTSKETYLCEACGKVSRGRHKLQRLHQYHTGFACALGTAQEKGLRLSSSFKCLNSKVDLSTLEAEATLDLWEHQLGRLRNEGSVRTITRELHMAQSVPAVRIRAFKNGEGSRGHGEIIIGSSIHALLDQCTVRLGLASAARRLYTCCGELITDVQQLIRPYAMRNEQDNDTETQQQIASFDSKANKIPEERLLHNGHAVDVVEAENRPFSKTKGSRLTAAEEREKELLETEAFDKLNISDDEHEDDQSSGNVTFRVSEGRTGPVPIINGKDQQDFPRWDARWPIDVWVSCGEPFMPLEEADKQYLLSMKHREERTWVQAYLDQEKHVLRHMQGRRINGMSPPSSPRGNGLTVAWHEPTRAEEKKEEAINELKNHLHGVKSRQSQSEVVLSKSAKESTRRLYSKPKTVRVNVFPNGEGKQRSVVAFGATMQELLDASTARLNLSSAARRIFTQDGDEITNFDEIERDQYVCVSCGEGFLRARDRQHRQELKATWSRLNRQSGGTVIPGEGPVTRNSVTFDNTILALPAPVSPPPPSRVPPSPTRQMSVHRMSSRH</sequence>
<accession>A0AAU9W9S2</accession>
<feature type="region of interest" description="Disordered" evidence="1">
    <location>
        <begin position="40"/>
        <end position="156"/>
    </location>
</feature>
<evidence type="ECO:0000256" key="1">
    <source>
        <dbReference type="SAM" id="MobiDB-lite"/>
    </source>
</evidence>
<feature type="region of interest" description="Disordered" evidence="1">
    <location>
        <begin position="1907"/>
        <end position="1937"/>
    </location>
</feature>
<feature type="domain" description="Doublecortin" evidence="2">
    <location>
        <begin position="483"/>
        <end position="581"/>
    </location>
</feature>
<dbReference type="InterPro" id="IPR043188">
    <property type="entry name" value="DCDC1"/>
</dbReference>
<dbReference type="GO" id="GO:0030496">
    <property type="term" value="C:midbody"/>
    <property type="evidence" value="ECO:0007669"/>
    <property type="project" value="TreeGrafter"/>
</dbReference>
<dbReference type="InterPro" id="IPR003533">
    <property type="entry name" value="Doublecortin_dom"/>
</dbReference>
<dbReference type="InterPro" id="IPR036572">
    <property type="entry name" value="Doublecortin_dom_sf"/>
</dbReference>
<comment type="caution">
    <text evidence="3">The sequence shown here is derived from an EMBL/GenBank/DDBJ whole genome shotgun (WGS) entry which is preliminary data.</text>
</comment>
<dbReference type="GO" id="GO:0008017">
    <property type="term" value="F:microtubule binding"/>
    <property type="evidence" value="ECO:0007669"/>
    <property type="project" value="InterPro"/>
</dbReference>
<feature type="domain" description="Doublecortin" evidence="2">
    <location>
        <begin position="183"/>
        <end position="231"/>
    </location>
</feature>
<dbReference type="SUPFAM" id="SSF50370">
    <property type="entry name" value="Ricin B-like lectins"/>
    <property type="match status" value="2"/>
</dbReference>
<keyword evidence="4" id="KW-1185">Reference proteome</keyword>
<dbReference type="SMART" id="SM00537">
    <property type="entry name" value="DCX"/>
    <property type="match status" value="3"/>
</dbReference>
<dbReference type="InterPro" id="IPR035992">
    <property type="entry name" value="Ricin_B-like_lectins"/>
</dbReference>
<feature type="compositionally biased region" description="Low complexity" evidence="1">
    <location>
        <begin position="120"/>
        <end position="150"/>
    </location>
</feature>
<feature type="domain" description="Doublecortin" evidence="2">
    <location>
        <begin position="286"/>
        <end position="370"/>
    </location>
</feature>
<protein>
    <recommendedName>
        <fullName evidence="2">Doublecortin domain-containing protein</fullName>
    </recommendedName>
</protein>
<feature type="compositionally biased region" description="Basic and acidic residues" evidence="1">
    <location>
        <begin position="102"/>
        <end position="112"/>
    </location>
</feature>
<dbReference type="Pfam" id="PF25510">
    <property type="entry name" value="Ubiquitin_DCDC1"/>
    <property type="match status" value="1"/>
</dbReference>
<dbReference type="PROSITE" id="PS50309">
    <property type="entry name" value="DC"/>
    <property type="match status" value="5"/>
</dbReference>
<dbReference type="Pfam" id="PF03607">
    <property type="entry name" value="DCX"/>
    <property type="match status" value="1"/>
</dbReference>
<feature type="compositionally biased region" description="Basic residues" evidence="1">
    <location>
        <begin position="978"/>
        <end position="988"/>
    </location>
</feature>
<feature type="region of interest" description="Disordered" evidence="1">
    <location>
        <begin position="1623"/>
        <end position="1655"/>
    </location>
</feature>
<feature type="domain" description="Doublecortin" evidence="2">
    <location>
        <begin position="1811"/>
        <end position="1867"/>
    </location>
</feature>
<dbReference type="PANTHER" id="PTHR46302:SF3">
    <property type="entry name" value="DOUBLECORTIN DOMAIN-CONTAINING PROTEIN 1"/>
    <property type="match status" value="1"/>
</dbReference>
<dbReference type="PROSITE" id="PS50231">
    <property type="entry name" value="RICIN_B_LECTIN"/>
    <property type="match status" value="1"/>
</dbReference>
<dbReference type="InterPro" id="IPR056415">
    <property type="entry name" value="DCX2_DCDC1"/>
</dbReference>
<organism evidence="3 4">
    <name type="scientific">Pocillopora meandrina</name>
    <dbReference type="NCBI Taxonomy" id="46732"/>
    <lineage>
        <taxon>Eukaryota</taxon>
        <taxon>Metazoa</taxon>
        <taxon>Cnidaria</taxon>
        <taxon>Anthozoa</taxon>
        <taxon>Hexacorallia</taxon>
        <taxon>Scleractinia</taxon>
        <taxon>Astrocoeniina</taxon>
        <taxon>Pocilloporidae</taxon>
        <taxon>Pocillopora</taxon>
    </lineage>
</organism>
<feature type="region of interest" description="Disordered" evidence="1">
    <location>
        <begin position="966"/>
        <end position="1004"/>
    </location>
</feature>
<dbReference type="GO" id="GO:1902412">
    <property type="term" value="P:regulation of mitotic cytokinesis"/>
    <property type="evidence" value="ECO:0007669"/>
    <property type="project" value="InterPro"/>
</dbReference>
<dbReference type="PANTHER" id="PTHR46302">
    <property type="entry name" value="DOUBLECORTIN DOMAIN-CONTAINING PROTEIN 1"/>
    <property type="match status" value="1"/>
</dbReference>
<dbReference type="SUPFAM" id="SSF89837">
    <property type="entry name" value="Doublecortin (DC)"/>
    <property type="match status" value="5"/>
</dbReference>
<feature type="compositionally biased region" description="Pro residues" evidence="1">
    <location>
        <begin position="1911"/>
        <end position="1924"/>
    </location>
</feature>